<feature type="transmembrane region" description="Helical" evidence="2">
    <location>
        <begin position="915"/>
        <end position="936"/>
    </location>
</feature>
<dbReference type="InterPro" id="IPR003961">
    <property type="entry name" value="FN3_dom"/>
</dbReference>
<dbReference type="AlphaFoldDB" id="A0A1B0CDM9"/>
<keyword evidence="3" id="KW-0732">Signal</keyword>
<feature type="signal peptide" evidence="3">
    <location>
        <begin position="1"/>
        <end position="29"/>
    </location>
</feature>
<protein>
    <submittedName>
        <fullName evidence="5">Putative cytokine receptor</fullName>
    </submittedName>
</protein>
<dbReference type="GO" id="GO:0016020">
    <property type="term" value="C:membrane"/>
    <property type="evidence" value="ECO:0007669"/>
    <property type="project" value="UniProtKB-SubCell"/>
</dbReference>
<reference evidence="6" key="3">
    <citation type="submission" date="2020-05" db="UniProtKB">
        <authorList>
            <consortium name="EnsemblMetazoa"/>
        </authorList>
    </citation>
    <scope>IDENTIFICATION</scope>
    <source>
        <strain evidence="6">Jacobina</strain>
    </source>
</reference>
<sequence>MEEIHRNLTRVFRLQMWLLICCILFFVTASSNVELGVVHPGEVNIAVGTPLNLTCNINWSVAELLPTPYREEDGDLDYLSFNVNKTQVEKKFITILNSSAIELYIPEMKEPTFVKYVCVLLNKHKKSKKDNDIGVSYSDVHVGYAPKKVRNFRCISYNWETLNCTFDKDVNYIFTNYQVTIGPVLTTRRHQLEINPNDNNTSFTFQMPEYTAVYEIYSFDFDISNIIGHVSQSIYVNTFECIKPDPPLSMNVTLREPKRVTITWKLHYHMKAFERGFIHEGEIFQSPNSHGQSLDMSKLKNTTRVDYSLTIDGLYAHTWYDIRIRVRVPNADREELWSNYTDFQFQTHPKIPDRPPRVDIGSFYVNDHNDIVLYWEQLPLEEQNGNNSHYVVSEVRNAHNMVIERRPTEINNIMAKFVNMPSGNLTFTIHSANSQGQSIGGSTIHVPARNKRFPPPTQLKKYSIDSKYKLTWAPPTRRQNELVSYTVFWCESKTNYPSECDGPMSFTTVDSTQHEYELNNTKGFNIALSANSWDSSSGLIWSMCTASKSDEIGKLNPVWVSKMDATYMEIQWRLECMDTPIVVGYTLTYCPITAPKNLTCKPGMEVVKNITGTTQYNITGLTPYTTYKTTIAMFSKTRTGVPSDPLVNTTLEAAPTPPRDIRITHVSNTSVTITWKAPERINGFLKNYIVWCNSSSFQVFDGIKENTTLQYKIEKLQTYSYYEIVVVACTISCSNKSETLTVRTEMGVPDQVTSMLKVRHGDYTLFSWDRPRHVGGNLDYYEVFVKITETGNITVNRTILLNGTQCWINRACDKNWAEIELLLSAVNVVRSPHERLEEGSGERDVLNISDGPRALTFHNDDLPAEIRMYPSCTRESFEHYQLVKWKKSDEHSTFLKSSSIPLFNNNCGLSSSSPLLYIFIIFVGLIGMVTAVLFLYKKCKTMSDIKVVLPDALNDINKDSKCPKMGEMIDGGVLRNVQIHRGEMRVQQDEQERSLLRNHMESSSSSTTSSTANVDNQSQCESHDGPPEEMMDSMEEHQHHQPEEDEDKHSVESQPEDPAQEISFDVLQPEKLDEIMIRPQIEPQQTHQVALCPGVNQYVHFAKPSQGYTQLASLKVPIKTPMAAETDETGISGYVTRKQLADFGQRM</sequence>
<feature type="domain" description="Fibronectin type-III" evidence="4">
    <location>
        <begin position="657"/>
        <end position="747"/>
    </location>
</feature>
<dbReference type="PANTHER" id="PTHR46957:SF3">
    <property type="entry name" value="CYTOKINE RECEPTOR"/>
    <property type="match status" value="1"/>
</dbReference>
<dbReference type="EnsemblMetazoa" id="LLOJ002449-RA">
    <property type="protein sequence ID" value="LLOJ002449-PA"/>
    <property type="gene ID" value="LLOJ002449"/>
</dbReference>
<feature type="region of interest" description="Disordered" evidence="1">
    <location>
        <begin position="997"/>
        <end position="1061"/>
    </location>
</feature>
<proteinExistence type="predicted"/>
<accession>A0A1B0CDM9</accession>
<dbReference type="InterPro" id="IPR050713">
    <property type="entry name" value="RTP_Phos/Ushers"/>
</dbReference>
<dbReference type="InterPro" id="IPR036116">
    <property type="entry name" value="FN3_sf"/>
</dbReference>
<keyword evidence="2" id="KW-0472">Membrane</keyword>
<dbReference type="EMBL" id="AJWK01008026">
    <property type="status" value="NOT_ANNOTATED_CDS"/>
    <property type="molecule type" value="Genomic_DNA"/>
</dbReference>
<dbReference type="PANTHER" id="PTHR46957">
    <property type="entry name" value="CYTOKINE RECEPTOR"/>
    <property type="match status" value="1"/>
</dbReference>
<reference evidence="5" key="2">
    <citation type="journal article" date="2020" name="BMC">
        <title>Leishmania infection induces a limited differential gene expression in the sand fly midgut.</title>
        <authorList>
            <person name="Coutinho-Abreu I.V."/>
            <person name="Serafim T.D."/>
            <person name="Meneses C."/>
            <person name="Kamhawi S."/>
            <person name="Oliveira F."/>
            <person name="Valenzuela J.G."/>
        </authorList>
    </citation>
    <scope>NUCLEOTIDE SEQUENCE</scope>
    <source>
        <strain evidence="5">Jacobina</strain>
        <tissue evidence="5">Midgut</tissue>
    </source>
</reference>
<dbReference type="EMBL" id="GITU01002282">
    <property type="protein sequence ID" value="MBC1170985.1"/>
    <property type="molecule type" value="Transcribed_RNA"/>
</dbReference>
<dbReference type="VEuPathDB" id="VectorBase:LLOJ002449"/>
<feature type="chain" id="PRO_5044555253" evidence="3">
    <location>
        <begin position="30"/>
        <end position="1147"/>
    </location>
</feature>
<dbReference type="InterPro" id="IPR013783">
    <property type="entry name" value="Ig-like_fold"/>
</dbReference>
<evidence type="ECO:0000256" key="1">
    <source>
        <dbReference type="SAM" id="MobiDB-lite"/>
    </source>
</evidence>
<dbReference type="Proteomes" id="UP000092461">
    <property type="component" value="Unassembled WGS sequence"/>
</dbReference>
<dbReference type="SUPFAM" id="SSF49265">
    <property type="entry name" value="Fibronectin type III"/>
    <property type="match status" value="4"/>
</dbReference>
<dbReference type="Gene3D" id="2.60.40.10">
    <property type="entry name" value="Immunoglobulins"/>
    <property type="match status" value="4"/>
</dbReference>
<evidence type="ECO:0000259" key="4">
    <source>
        <dbReference type="PROSITE" id="PS50853"/>
    </source>
</evidence>
<name>A0A1B0CDM9_LUTLO</name>
<keyword evidence="2" id="KW-1133">Transmembrane helix</keyword>
<evidence type="ECO:0000313" key="5">
    <source>
        <dbReference type="EMBL" id="MBC1170985.1"/>
    </source>
</evidence>
<dbReference type="EMBL" id="AJWK01008028">
    <property type="status" value="NOT_ANNOTATED_CDS"/>
    <property type="molecule type" value="Genomic_DNA"/>
</dbReference>
<feature type="compositionally biased region" description="Basic and acidic residues" evidence="1">
    <location>
        <begin position="1034"/>
        <end position="1051"/>
    </location>
</feature>
<organism evidence="6 7">
    <name type="scientific">Lutzomyia longipalpis</name>
    <name type="common">Sand fly</name>
    <dbReference type="NCBI Taxonomy" id="7200"/>
    <lineage>
        <taxon>Eukaryota</taxon>
        <taxon>Metazoa</taxon>
        <taxon>Ecdysozoa</taxon>
        <taxon>Arthropoda</taxon>
        <taxon>Hexapoda</taxon>
        <taxon>Insecta</taxon>
        <taxon>Pterygota</taxon>
        <taxon>Neoptera</taxon>
        <taxon>Endopterygota</taxon>
        <taxon>Diptera</taxon>
        <taxon>Nematocera</taxon>
        <taxon>Psychodoidea</taxon>
        <taxon>Psychodidae</taxon>
        <taxon>Lutzomyia</taxon>
        <taxon>Lutzomyia</taxon>
    </lineage>
</organism>
<dbReference type="EMBL" id="AJWK01008027">
    <property type="status" value="NOT_ANNOTATED_CDS"/>
    <property type="molecule type" value="Genomic_DNA"/>
</dbReference>
<keyword evidence="7" id="KW-1185">Reference proteome</keyword>
<feature type="compositionally biased region" description="Low complexity" evidence="1">
    <location>
        <begin position="1002"/>
        <end position="1011"/>
    </location>
</feature>
<keyword evidence="5" id="KW-0675">Receptor</keyword>
<dbReference type="PROSITE" id="PS50853">
    <property type="entry name" value="FN3"/>
    <property type="match status" value="2"/>
</dbReference>
<evidence type="ECO:0000313" key="7">
    <source>
        <dbReference type="Proteomes" id="UP000092461"/>
    </source>
</evidence>
<dbReference type="SMART" id="SM00060">
    <property type="entry name" value="FN3"/>
    <property type="match status" value="4"/>
</dbReference>
<keyword evidence="2" id="KW-0812">Transmembrane</keyword>
<evidence type="ECO:0000313" key="6">
    <source>
        <dbReference type="EnsemblMetazoa" id="LLOJ002449-PA"/>
    </source>
</evidence>
<dbReference type="VEuPathDB" id="VectorBase:LLONM1_009600"/>
<evidence type="ECO:0000256" key="3">
    <source>
        <dbReference type="SAM" id="SignalP"/>
    </source>
</evidence>
<evidence type="ECO:0000256" key="2">
    <source>
        <dbReference type="SAM" id="Phobius"/>
    </source>
</evidence>
<dbReference type="Pfam" id="PF00041">
    <property type="entry name" value="fn3"/>
    <property type="match status" value="2"/>
</dbReference>
<reference evidence="7" key="1">
    <citation type="submission" date="2012-05" db="EMBL/GenBank/DDBJ databases">
        <title>Whole Genome Assembly of Lutzomyia longipalpis.</title>
        <authorList>
            <person name="Richards S."/>
            <person name="Qu C."/>
            <person name="Dillon R."/>
            <person name="Worley K."/>
            <person name="Scherer S."/>
            <person name="Batterton M."/>
            <person name="Taylor A."/>
            <person name="Hawes A."/>
            <person name="Hernandez B."/>
            <person name="Kovar C."/>
            <person name="Mandapat C."/>
            <person name="Pham C."/>
            <person name="Qu C."/>
            <person name="Jing C."/>
            <person name="Bess C."/>
            <person name="Bandaranaike D."/>
            <person name="Ngo D."/>
            <person name="Ongeri F."/>
            <person name="Arias F."/>
            <person name="Lara F."/>
            <person name="Weissenberger G."/>
            <person name="Kamau G."/>
            <person name="Han H."/>
            <person name="Shen H."/>
            <person name="Dinh H."/>
            <person name="Khalil I."/>
            <person name="Jones J."/>
            <person name="Shafer J."/>
            <person name="Jayaseelan J."/>
            <person name="Quiroz J."/>
            <person name="Blankenburg K."/>
            <person name="Nguyen L."/>
            <person name="Jackson L."/>
            <person name="Francisco L."/>
            <person name="Tang L.-Y."/>
            <person name="Pu L.-L."/>
            <person name="Perales L."/>
            <person name="Lorensuhewa L."/>
            <person name="Munidasa M."/>
            <person name="Coyle M."/>
            <person name="Taylor M."/>
            <person name="Puazo M."/>
            <person name="Firestine M."/>
            <person name="Scheel M."/>
            <person name="Javaid M."/>
            <person name="Wang M."/>
            <person name="Li M."/>
            <person name="Tabassum N."/>
            <person name="Saada N."/>
            <person name="Osuji N."/>
            <person name="Aqrawi P."/>
            <person name="Fu Q."/>
            <person name="Thornton R."/>
            <person name="Raj R."/>
            <person name="Goodspeed R."/>
            <person name="Mata R."/>
            <person name="Najjar R."/>
            <person name="Gubbala S."/>
            <person name="Lee S."/>
            <person name="Denson S."/>
            <person name="Patil S."/>
            <person name="Macmil S."/>
            <person name="Qi S."/>
            <person name="Matskevitch T."/>
            <person name="Palculict T."/>
            <person name="Mathew T."/>
            <person name="Vee V."/>
            <person name="Velamala V."/>
            <person name="Korchina V."/>
            <person name="Cai W."/>
            <person name="Liu W."/>
            <person name="Dai W."/>
            <person name="Zou X."/>
            <person name="Zhu Y."/>
            <person name="Zhang Y."/>
            <person name="Wu Y.-Q."/>
            <person name="Xin Y."/>
            <person name="Nazarath L."/>
            <person name="Kovar C."/>
            <person name="Han Y."/>
            <person name="Muzny D."/>
            <person name="Gibbs R."/>
        </authorList>
    </citation>
    <scope>NUCLEOTIDE SEQUENCE [LARGE SCALE GENOMIC DNA]</scope>
    <source>
        <strain evidence="7">Jacobina</strain>
    </source>
</reference>
<dbReference type="CDD" id="cd00063">
    <property type="entry name" value="FN3"/>
    <property type="match status" value="3"/>
</dbReference>
<feature type="domain" description="Fibronectin type-III" evidence="4">
    <location>
        <begin position="553"/>
        <end position="653"/>
    </location>
</feature>